<dbReference type="AlphaFoldDB" id="A0A4Y2E0H4"/>
<comment type="caution">
    <text evidence="1">The sequence shown here is derived from an EMBL/GenBank/DDBJ whole genome shotgun (WGS) entry which is preliminary data.</text>
</comment>
<organism evidence="1 2">
    <name type="scientific">Araneus ventricosus</name>
    <name type="common">Orbweaver spider</name>
    <name type="synonym">Epeira ventricosa</name>
    <dbReference type="NCBI Taxonomy" id="182803"/>
    <lineage>
        <taxon>Eukaryota</taxon>
        <taxon>Metazoa</taxon>
        <taxon>Ecdysozoa</taxon>
        <taxon>Arthropoda</taxon>
        <taxon>Chelicerata</taxon>
        <taxon>Arachnida</taxon>
        <taxon>Araneae</taxon>
        <taxon>Araneomorphae</taxon>
        <taxon>Entelegynae</taxon>
        <taxon>Araneoidea</taxon>
        <taxon>Araneidae</taxon>
        <taxon>Araneus</taxon>
    </lineage>
</organism>
<proteinExistence type="predicted"/>
<accession>A0A4Y2E0H4</accession>
<gene>
    <name evidence="1" type="ORF">AVEN_264812_1</name>
</gene>
<dbReference type="Proteomes" id="UP000499080">
    <property type="component" value="Unassembled WGS sequence"/>
</dbReference>
<evidence type="ECO:0000313" key="1">
    <source>
        <dbReference type="EMBL" id="GBM21375.1"/>
    </source>
</evidence>
<name>A0A4Y2E0H4_ARAVE</name>
<protein>
    <submittedName>
        <fullName evidence="1">Uncharacterized protein</fullName>
    </submittedName>
</protein>
<reference evidence="1 2" key="1">
    <citation type="journal article" date="2019" name="Sci. Rep.">
        <title>Orb-weaving spider Araneus ventricosus genome elucidates the spidroin gene catalogue.</title>
        <authorList>
            <person name="Kono N."/>
            <person name="Nakamura H."/>
            <person name="Ohtoshi R."/>
            <person name="Moran D.A.P."/>
            <person name="Shinohara A."/>
            <person name="Yoshida Y."/>
            <person name="Fujiwara M."/>
            <person name="Mori M."/>
            <person name="Tomita M."/>
            <person name="Arakawa K."/>
        </authorList>
    </citation>
    <scope>NUCLEOTIDE SEQUENCE [LARGE SCALE GENOMIC DNA]</scope>
</reference>
<keyword evidence="2" id="KW-1185">Reference proteome</keyword>
<sequence length="76" mass="8370">MFDLVPLLEHNAPTVLEYDDPNITPQSHTLCSMKRFLEAGVNGGADRGQGDVARFGTCTVDGHTSIIQEFRFGYIV</sequence>
<dbReference type="EMBL" id="BGPR01000458">
    <property type="protein sequence ID" value="GBM21375.1"/>
    <property type="molecule type" value="Genomic_DNA"/>
</dbReference>
<evidence type="ECO:0000313" key="2">
    <source>
        <dbReference type="Proteomes" id="UP000499080"/>
    </source>
</evidence>